<dbReference type="NCBIfam" id="TIGR03408">
    <property type="entry name" value="urea_trans_UrtC"/>
    <property type="match status" value="1"/>
</dbReference>
<evidence type="ECO:0000313" key="8">
    <source>
        <dbReference type="EMBL" id="EAU39857.1"/>
    </source>
</evidence>
<evidence type="ECO:0000256" key="5">
    <source>
        <dbReference type="ARBA" id="ARBA00023136"/>
    </source>
</evidence>
<evidence type="ECO:0000256" key="7">
    <source>
        <dbReference type="SAM" id="Phobius"/>
    </source>
</evidence>
<keyword evidence="3 7" id="KW-0812">Transmembrane</keyword>
<feature type="region of interest" description="Disordered" evidence="6">
    <location>
        <begin position="352"/>
        <end position="382"/>
    </location>
</feature>
<dbReference type="CDD" id="cd06581">
    <property type="entry name" value="TM_PBP1_LivM_like"/>
    <property type="match status" value="1"/>
</dbReference>
<feature type="transmembrane region" description="Helical" evidence="7">
    <location>
        <begin position="113"/>
        <end position="136"/>
    </location>
</feature>
<feature type="transmembrane region" description="Helical" evidence="7">
    <location>
        <begin position="41"/>
        <end position="60"/>
    </location>
</feature>
<dbReference type="PANTHER" id="PTHR30482">
    <property type="entry name" value="HIGH-AFFINITY BRANCHED-CHAIN AMINO ACID TRANSPORT SYSTEM PERMEASE"/>
    <property type="match status" value="1"/>
</dbReference>
<keyword evidence="2" id="KW-1003">Cell membrane</keyword>
<feature type="transmembrane region" description="Helical" evidence="7">
    <location>
        <begin position="242"/>
        <end position="263"/>
    </location>
</feature>
<comment type="subcellular location">
    <subcellularLocation>
        <location evidence="1">Cell membrane</location>
        <topology evidence="1">Multi-pass membrane protein</topology>
    </subcellularLocation>
</comment>
<dbReference type="GO" id="GO:0005886">
    <property type="term" value="C:plasma membrane"/>
    <property type="evidence" value="ECO:0007669"/>
    <property type="project" value="UniProtKB-SubCell"/>
</dbReference>
<feature type="transmembrane region" description="Helical" evidence="7">
    <location>
        <begin position="12"/>
        <end position="29"/>
    </location>
</feature>
<evidence type="ECO:0000256" key="2">
    <source>
        <dbReference type="ARBA" id="ARBA00022475"/>
    </source>
</evidence>
<sequence>MTSTLRNDFLSIAAFAALIVLAVPLFFGFDGYELNTFARYLCLGMVAMALALSWGTAGILNLGQAAPFGLGAYIMAMHLKLMNSTSMPGGMPDFMGWMNIETLPWFWQPFHSLGFTLLAGLLFPAAMAFAIGAFIFKGRVSGVFVAIITLAVLVAIQLLFVEEQGYTGGQNGLTGLALLTIFGVTIDNYSLNFYYLVAASLLIVTVLATMLSRSKAGLVLRAVREDPNRARFLGYDVSNYEILVFSVSAAIAGFAGMLYTLVLQFASPTYMSVSFSLSIVIWCAVGGRESLIGAAIGAIVVNMLEGRLSDVFVEAWLMVLGVLFIAIVLFLPRGLYGLAVSVLDAMRSQDKARHGTTAKTGEPTRPGESASTSPTASLSAGE</sequence>
<reference evidence="8 9" key="1">
    <citation type="journal article" date="2010" name="J. Bacteriol.">
        <title>Genome sequence of Fulvimarina pelagi HTCC2506T, a Mn(II)-oxidizing alphaproteobacterium possessing an aerobic anoxygenic photosynthetic gene cluster and Xanthorhodopsin.</title>
        <authorList>
            <person name="Kang I."/>
            <person name="Oh H.M."/>
            <person name="Lim S.I."/>
            <person name="Ferriera S."/>
            <person name="Giovannoni S.J."/>
            <person name="Cho J.C."/>
        </authorList>
    </citation>
    <scope>NUCLEOTIDE SEQUENCE [LARGE SCALE GENOMIC DNA]</scope>
    <source>
        <strain evidence="8 9">HTCC2506</strain>
    </source>
</reference>
<accession>Q0FY85</accession>
<feature type="transmembrane region" description="Helical" evidence="7">
    <location>
        <begin position="316"/>
        <end position="343"/>
    </location>
</feature>
<evidence type="ECO:0000256" key="6">
    <source>
        <dbReference type="SAM" id="MobiDB-lite"/>
    </source>
</evidence>
<evidence type="ECO:0000256" key="3">
    <source>
        <dbReference type="ARBA" id="ARBA00022692"/>
    </source>
</evidence>
<dbReference type="InterPro" id="IPR043428">
    <property type="entry name" value="LivM-like"/>
</dbReference>
<feature type="transmembrane region" description="Helical" evidence="7">
    <location>
        <begin position="143"/>
        <end position="161"/>
    </location>
</feature>
<comment type="caution">
    <text evidence="8">The sequence shown here is derived from an EMBL/GenBank/DDBJ whole genome shotgun (WGS) entry which is preliminary data.</text>
</comment>
<keyword evidence="5 7" id="KW-0472">Membrane</keyword>
<dbReference type="Pfam" id="PF02653">
    <property type="entry name" value="BPD_transp_2"/>
    <property type="match status" value="1"/>
</dbReference>
<gene>
    <name evidence="8" type="ORF">FP2506_17314</name>
</gene>
<feature type="transmembrane region" description="Helical" evidence="7">
    <location>
        <begin position="167"/>
        <end position="186"/>
    </location>
</feature>
<dbReference type="PANTHER" id="PTHR30482:SF4">
    <property type="entry name" value="SLR1201 PROTEIN"/>
    <property type="match status" value="1"/>
</dbReference>
<feature type="transmembrane region" description="Helical" evidence="7">
    <location>
        <begin position="193"/>
        <end position="211"/>
    </location>
</feature>
<proteinExistence type="predicted"/>
<evidence type="ECO:0000256" key="1">
    <source>
        <dbReference type="ARBA" id="ARBA00004651"/>
    </source>
</evidence>
<dbReference type="RefSeq" id="WP_007068577.1">
    <property type="nucleotide sequence ID" value="NZ_DS022272.1"/>
</dbReference>
<keyword evidence="4 7" id="KW-1133">Transmembrane helix</keyword>
<dbReference type="Proteomes" id="UP000004310">
    <property type="component" value="Unassembled WGS sequence"/>
</dbReference>
<protein>
    <submittedName>
        <fullName evidence="8">ABC transporter, membrane spanning protein</fullName>
    </submittedName>
</protein>
<evidence type="ECO:0000313" key="9">
    <source>
        <dbReference type="Proteomes" id="UP000004310"/>
    </source>
</evidence>
<organism evidence="8 9">
    <name type="scientific">Fulvimarina pelagi HTCC2506</name>
    <dbReference type="NCBI Taxonomy" id="314231"/>
    <lineage>
        <taxon>Bacteria</taxon>
        <taxon>Pseudomonadati</taxon>
        <taxon>Pseudomonadota</taxon>
        <taxon>Alphaproteobacteria</taxon>
        <taxon>Hyphomicrobiales</taxon>
        <taxon>Aurantimonadaceae</taxon>
        <taxon>Fulvimarina</taxon>
    </lineage>
</organism>
<dbReference type="EMBL" id="AATP01000011">
    <property type="protein sequence ID" value="EAU39857.1"/>
    <property type="molecule type" value="Genomic_DNA"/>
</dbReference>
<feature type="compositionally biased region" description="Low complexity" evidence="6">
    <location>
        <begin position="369"/>
        <end position="382"/>
    </location>
</feature>
<name>Q0FY85_9HYPH</name>
<evidence type="ECO:0000256" key="4">
    <source>
        <dbReference type="ARBA" id="ARBA00022989"/>
    </source>
</evidence>
<dbReference type="eggNOG" id="COG4177">
    <property type="taxonomic scope" value="Bacteria"/>
</dbReference>
<dbReference type="GO" id="GO:0015658">
    <property type="term" value="F:branched-chain amino acid transmembrane transporter activity"/>
    <property type="evidence" value="ECO:0007669"/>
    <property type="project" value="InterPro"/>
</dbReference>
<dbReference type="STRING" id="217511.GCA_001463845_01763"/>
<dbReference type="InterPro" id="IPR017778">
    <property type="entry name" value="ABC_transptr_urea_perm_UrtC"/>
</dbReference>
<feature type="transmembrane region" description="Helical" evidence="7">
    <location>
        <begin position="275"/>
        <end position="304"/>
    </location>
</feature>
<keyword evidence="9" id="KW-1185">Reference proteome</keyword>
<dbReference type="AlphaFoldDB" id="Q0FY85"/>
<dbReference type="HOGENOM" id="CLU_031365_0_0_5"/>
<dbReference type="InterPro" id="IPR001851">
    <property type="entry name" value="ABC_transp_permease"/>
</dbReference>